<comment type="caution">
    <text evidence="1">The sequence shown here is derived from an EMBL/GenBank/DDBJ whole genome shotgun (WGS) entry which is preliminary data.</text>
</comment>
<evidence type="ECO:0000313" key="1">
    <source>
        <dbReference type="EMBL" id="OWF32842.1"/>
    </source>
</evidence>
<proteinExistence type="predicted"/>
<protein>
    <submittedName>
        <fullName evidence="1">Uncharacterized protein</fullName>
    </submittedName>
</protein>
<reference evidence="1 2" key="1">
    <citation type="submission" date="2017-03" db="EMBL/GenBank/DDBJ databases">
        <title>Genome sequence of Lactobacillus kimchii KACC 12383.</title>
        <authorList>
            <person name="Chun J."/>
        </authorList>
    </citation>
    <scope>NUCLEOTIDE SEQUENCE [LARGE SCALE GENOMIC DNA]</scope>
    <source>
        <strain evidence="1 2">KACC 12383</strain>
    </source>
</reference>
<name>A0A210P8N8_9LACO</name>
<gene>
    <name evidence="1" type="ORF">LKACC12383_01715</name>
</gene>
<dbReference type="Proteomes" id="UP000196649">
    <property type="component" value="Unassembled WGS sequence"/>
</dbReference>
<dbReference type="EMBL" id="MXAL01000007">
    <property type="protein sequence ID" value="OWF32842.1"/>
    <property type="molecule type" value="Genomic_DNA"/>
</dbReference>
<accession>A0A210P8N8</accession>
<dbReference type="AlphaFoldDB" id="A0A210P8N8"/>
<dbReference type="RefSeq" id="WP_054643395.1">
    <property type="nucleotide sequence ID" value="NZ_LNUB01000005.1"/>
</dbReference>
<evidence type="ECO:0000313" key="2">
    <source>
        <dbReference type="Proteomes" id="UP000196649"/>
    </source>
</evidence>
<organism evidence="1 2">
    <name type="scientific">Companilactobacillus kimchii</name>
    <dbReference type="NCBI Taxonomy" id="2801452"/>
    <lineage>
        <taxon>Bacteria</taxon>
        <taxon>Bacillati</taxon>
        <taxon>Bacillota</taxon>
        <taxon>Bacilli</taxon>
        <taxon>Lactobacillales</taxon>
        <taxon>Lactobacillaceae</taxon>
        <taxon>Companilactobacillus</taxon>
    </lineage>
</organism>
<sequence>MNEQVETNKVLNEVLNEVLGSAENENDFNLRFLYIQLMIASIKKNPKIKIYRAHQDAQEIFTLISSEIKKENEL</sequence>